<keyword evidence="2" id="KW-0732">Signal</keyword>
<dbReference type="RefSeq" id="WP_114006348.1">
    <property type="nucleotide sequence ID" value="NZ_QGDC01000010.1"/>
</dbReference>
<dbReference type="PANTHER" id="PTHR43817">
    <property type="entry name" value="GLYCOSYL HYDROLASE"/>
    <property type="match status" value="1"/>
</dbReference>
<dbReference type="CDD" id="cd18820">
    <property type="entry name" value="GH43_LbAraf43-like"/>
    <property type="match status" value="1"/>
</dbReference>
<dbReference type="GO" id="GO:0004553">
    <property type="term" value="F:hydrolase activity, hydrolyzing O-glycosyl compounds"/>
    <property type="evidence" value="ECO:0007669"/>
    <property type="project" value="InterPro"/>
</dbReference>
<dbReference type="PROSITE" id="PS51257">
    <property type="entry name" value="PROKAR_LIPOPROTEIN"/>
    <property type="match status" value="1"/>
</dbReference>
<accession>A0A367GLD0</accession>
<feature type="domain" description="Ricin B lectin" evidence="6">
    <location>
        <begin position="91"/>
        <end position="178"/>
    </location>
</feature>
<dbReference type="CDD" id="cd00161">
    <property type="entry name" value="beta-trefoil_Ricin-like"/>
    <property type="match status" value="1"/>
</dbReference>
<dbReference type="Gene3D" id="2.80.10.50">
    <property type="match status" value="1"/>
</dbReference>
<dbReference type="SUPFAM" id="SSF50370">
    <property type="entry name" value="Ricin B-like lectins"/>
    <property type="match status" value="1"/>
</dbReference>
<dbReference type="OrthoDB" id="177947at2"/>
<evidence type="ECO:0000313" key="8">
    <source>
        <dbReference type="Proteomes" id="UP000253209"/>
    </source>
</evidence>
<reference evidence="7 8" key="1">
    <citation type="submission" date="2018-05" db="EMBL/GenBank/DDBJ databases">
        <title>Mucilaginibacter hurinus sp. nov., isolated from briquette warehouse soil.</title>
        <authorList>
            <person name="Choi L."/>
        </authorList>
    </citation>
    <scope>NUCLEOTIDE SEQUENCE [LARGE SCALE GENOMIC DNA]</scope>
    <source>
        <strain evidence="7 8">ZR32</strain>
    </source>
</reference>
<dbReference type="EMBL" id="QGDC01000010">
    <property type="protein sequence ID" value="RCH53778.1"/>
    <property type="molecule type" value="Genomic_DNA"/>
</dbReference>
<comment type="caution">
    <text evidence="7">The sequence shown here is derived from an EMBL/GenBank/DDBJ whole genome shotgun (WGS) entry which is preliminary data.</text>
</comment>
<dbReference type="SUPFAM" id="SSF75005">
    <property type="entry name" value="Arabinanase/levansucrase/invertase"/>
    <property type="match status" value="1"/>
</dbReference>
<dbReference type="Pfam" id="PF04616">
    <property type="entry name" value="Glyco_hydro_43"/>
    <property type="match status" value="1"/>
</dbReference>
<keyword evidence="3 5" id="KW-0378">Hydrolase</keyword>
<dbReference type="InterPro" id="IPR035992">
    <property type="entry name" value="Ricin_B-like_lectins"/>
</dbReference>
<protein>
    <recommendedName>
        <fullName evidence="6">Ricin B lectin domain-containing protein</fullName>
    </recommendedName>
</protein>
<keyword evidence="4 5" id="KW-0326">Glycosidase</keyword>
<comment type="similarity">
    <text evidence="1 5">Belongs to the glycosyl hydrolase 43 family.</text>
</comment>
<dbReference type="Pfam" id="PF14200">
    <property type="entry name" value="RicinB_lectin_2"/>
    <property type="match status" value="1"/>
</dbReference>
<dbReference type="GO" id="GO:0005975">
    <property type="term" value="P:carbohydrate metabolic process"/>
    <property type="evidence" value="ECO:0007669"/>
    <property type="project" value="InterPro"/>
</dbReference>
<evidence type="ECO:0000256" key="2">
    <source>
        <dbReference type="ARBA" id="ARBA00022729"/>
    </source>
</evidence>
<evidence type="ECO:0000256" key="3">
    <source>
        <dbReference type="ARBA" id="ARBA00022801"/>
    </source>
</evidence>
<dbReference type="Proteomes" id="UP000253209">
    <property type="component" value="Unassembled WGS sequence"/>
</dbReference>
<dbReference type="InterPro" id="IPR000772">
    <property type="entry name" value="Ricin_B_lectin"/>
</dbReference>
<proteinExistence type="inferred from homology"/>
<dbReference type="PROSITE" id="PS50231">
    <property type="entry name" value="RICIN_B_LECTIN"/>
    <property type="match status" value="1"/>
</dbReference>
<evidence type="ECO:0000256" key="4">
    <source>
        <dbReference type="ARBA" id="ARBA00023295"/>
    </source>
</evidence>
<gene>
    <name evidence="7" type="ORF">DJ568_16205</name>
</gene>
<dbReference type="InterPro" id="IPR023296">
    <property type="entry name" value="Glyco_hydro_beta-prop_sf"/>
</dbReference>
<keyword evidence="8" id="KW-1185">Reference proteome</keyword>
<evidence type="ECO:0000259" key="6">
    <source>
        <dbReference type="Pfam" id="PF14200"/>
    </source>
</evidence>
<name>A0A367GLD0_9SPHI</name>
<dbReference type="Gene3D" id="2.115.10.20">
    <property type="entry name" value="Glycosyl hydrolase domain, family 43"/>
    <property type="match status" value="1"/>
</dbReference>
<dbReference type="AlphaFoldDB" id="A0A367GLD0"/>
<evidence type="ECO:0000256" key="5">
    <source>
        <dbReference type="RuleBase" id="RU361187"/>
    </source>
</evidence>
<dbReference type="InterPro" id="IPR006710">
    <property type="entry name" value="Glyco_hydro_43"/>
</dbReference>
<dbReference type="PANTHER" id="PTHR43817:SF1">
    <property type="entry name" value="HYDROLASE, FAMILY 43, PUTATIVE (AFU_ORTHOLOGUE AFUA_3G01660)-RELATED"/>
    <property type="match status" value="1"/>
</dbReference>
<organism evidence="7 8">
    <name type="scientific">Mucilaginibacter hurinus</name>
    <dbReference type="NCBI Taxonomy" id="2201324"/>
    <lineage>
        <taxon>Bacteria</taxon>
        <taxon>Pseudomonadati</taxon>
        <taxon>Bacteroidota</taxon>
        <taxon>Sphingobacteriia</taxon>
        <taxon>Sphingobacteriales</taxon>
        <taxon>Sphingobacteriaceae</taxon>
        <taxon>Mucilaginibacter</taxon>
    </lineage>
</organism>
<sequence length="525" mass="58023">MRKLRLLGLLTAGALLMLQSCKKNELAGKSPADVAGKNKKAGHWAPDDAIVTGTYRIFQHQYNTKAVSTVGQADGNGVKIHHWSYASQHASQKWYIEDRGLINGTRFYTLRNTDSQKYMQSPNGAVRGSEVEQWDYVAGDAKQLWKITPKGIYGLYILVNKATGLALTLSQNGGNPGADGAKLLLGANDDTAPKWFTMMNLDDYFYNSILQDGPDPWVVEKDNVYYYMNTTGSNLIIRKVSKMSDMRVWGWGTVVFTPPAGTSYSKRLWAPELHFLNNKWYIYFAASYTDGENDLSHRMHVLENASADPTQGTWNYIGEMNTGGIFSIDGTVLKLGSNLYFLWSSWTHQNISQKGIQQIYIAPMSNPVTISGARVKIAEPIYSWETNGLVNEAPQVLKSPVNGATFIIYSGSGCWTDDYKLGLIKLNNAGAPLSASSWQKKNVPVFEKSTGNSVYAPGHCSFFKSVAGNEDWIVYHASNQSYPAGQACVPSRSPRMQPFLWAGNGEPVFGAPLNINTPIRQPSGE</sequence>
<evidence type="ECO:0000256" key="1">
    <source>
        <dbReference type="ARBA" id="ARBA00009865"/>
    </source>
</evidence>
<evidence type="ECO:0000313" key="7">
    <source>
        <dbReference type="EMBL" id="RCH53778.1"/>
    </source>
</evidence>